<evidence type="ECO:0000256" key="1">
    <source>
        <dbReference type="ARBA" id="ARBA00004141"/>
    </source>
</evidence>
<comment type="subcellular location">
    <subcellularLocation>
        <location evidence="1">Membrane</location>
        <topology evidence="1">Multi-pass membrane protein</topology>
    </subcellularLocation>
</comment>
<dbReference type="CDD" id="cd01115">
    <property type="entry name" value="SLC13_permease"/>
    <property type="match status" value="1"/>
</dbReference>
<dbReference type="Pfam" id="PF00939">
    <property type="entry name" value="Na_sulph_symp"/>
    <property type="match status" value="1"/>
</dbReference>
<feature type="transmembrane region" description="Helical" evidence="6">
    <location>
        <begin position="169"/>
        <end position="189"/>
    </location>
</feature>
<dbReference type="PROSITE" id="PS01271">
    <property type="entry name" value="NA_SULFATE"/>
    <property type="match status" value="1"/>
</dbReference>
<feature type="transmembrane region" description="Helical" evidence="6">
    <location>
        <begin position="264"/>
        <end position="282"/>
    </location>
</feature>
<evidence type="ECO:0000256" key="5">
    <source>
        <dbReference type="ARBA" id="ARBA00023136"/>
    </source>
</evidence>
<feature type="transmembrane region" description="Helical" evidence="6">
    <location>
        <begin position="407"/>
        <end position="426"/>
    </location>
</feature>
<sequence length="472" mass="50431">MSSFSSRMLLLCGPLLLLLTILLPPPTAQMSQAAWMITGLMAWMVLWWITEIVPIPVTSLLPMIFIPLLGIDKLDAATSPYAHPLIFLFLGGFFLSIAMEKTVLHKRIALKALSMVGSSPGLQIAAVMAVTAFLSMWMSNTATAVMMLPIGLSIIAMANASTQDQFGKAVLLSIAYSASIGGVATLIGTPPNALLAAYLSKSYNIQISFADWMLLGVPLALTMLVICWVWLTKIHFRMPKTELAQNDTSAQLQALGAMSRSQKLVLMVFALAAFSWISQQWLVKWTGLPVSDTVIALCAAALLFILPGEKGSGTALLEWKDSQNLPWGVLLLFGGGLSMADQIQKTGVAELLAQQLQLLHTVPPVLLLLVVTSLIIFLTEVTSNTATAAAFLPLLGPVALSMDLSPLYLVVPAALAASFAFMMPVATPPNAIVFASGKLQIKDMVRAGLVLNLVGIVAISLFSLWLGSLLVS</sequence>
<feature type="transmembrane region" description="Helical" evidence="6">
    <location>
        <begin position="124"/>
        <end position="157"/>
    </location>
</feature>
<dbReference type="Proteomes" id="UP001257909">
    <property type="component" value="Unassembled WGS sequence"/>
</dbReference>
<dbReference type="RefSeq" id="WP_310274670.1">
    <property type="nucleotide sequence ID" value="NZ_JAVDWR010000001.1"/>
</dbReference>
<keyword evidence="4 6" id="KW-1133">Transmembrane helix</keyword>
<keyword evidence="8" id="KW-1185">Reference proteome</keyword>
<reference evidence="7 8" key="1">
    <citation type="submission" date="2023-07" db="EMBL/GenBank/DDBJ databases">
        <title>Sorghum-associated microbial communities from plants grown in Nebraska, USA.</title>
        <authorList>
            <person name="Schachtman D."/>
        </authorList>
    </citation>
    <scope>NUCLEOTIDE SEQUENCE [LARGE SCALE GENOMIC DNA]</scope>
    <source>
        <strain evidence="7 8">4138</strain>
    </source>
</reference>
<evidence type="ECO:0000313" key="8">
    <source>
        <dbReference type="Proteomes" id="UP001257909"/>
    </source>
</evidence>
<accession>A0ABU1VVR0</accession>
<protein>
    <submittedName>
        <fullName evidence="7">Sodium-dependent dicarboxylate transporter 2/3/5</fullName>
    </submittedName>
</protein>
<evidence type="ECO:0000256" key="2">
    <source>
        <dbReference type="ARBA" id="ARBA00022448"/>
    </source>
</evidence>
<dbReference type="NCBIfam" id="TIGR00785">
    <property type="entry name" value="dass"/>
    <property type="match status" value="1"/>
</dbReference>
<comment type="caution">
    <text evidence="7">The sequence shown here is derived from an EMBL/GenBank/DDBJ whole genome shotgun (WGS) entry which is preliminary data.</text>
</comment>
<gene>
    <name evidence="7" type="ORF">J2W69_000731</name>
</gene>
<feature type="transmembrane region" description="Helical" evidence="6">
    <location>
        <begin position="447"/>
        <end position="466"/>
    </location>
</feature>
<evidence type="ECO:0000313" key="7">
    <source>
        <dbReference type="EMBL" id="MDR7119816.1"/>
    </source>
</evidence>
<keyword evidence="2" id="KW-0813">Transport</keyword>
<evidence type="ECO:0000256" key="6">
    <source>
        <dbReference type="SAM" id="Phobius"/>
    </source>
</evidence>
<name>A0ABU1VVR0_9GAMM</name>
<evidence type="ECO:0000256" key="4">
    <source>
        <dbReference type="ARBA" id="ARBA00022989"/>
    </source>
</evidence>
<feature type="transmembrane region" description="Helical" evidence="6">
    <location>
        <begin position="81"/>
        <end position="99"/>
    </location>
</feature>
<feature type="transmembrane region" description="Helical" evidence="6">
    <location>
        <begin position="365"/>
        <end position="395"/>
    </location>
</feature>
<keyword evidence="5 6" id="KW-0472">Membrane</keyword>
<dbReference type="PANTHER" id="PTHR10283">
    <property type="entry name" value="SOLUTE CARRIER FAMILY 13 MEMBER"/>
    <property type="match status" value="1"/>
</dbReference>
<feature type="transmembrane region" description="Helical" evidence="6">
    <location>
        <begin position="209"/>
        <end position="231"/>
    </location>
</feature>
<dbReference type="EMBL" id="JAVDWR010000001">
    <property type="protein sequence ID" value="MDR7119816.1"/>
    <property type="molecule type" value="Genomic_DNA"/>
</dbReference>
<feature type="transmembrane region" description="Helical" evidence="6">
    <location>
        <begin position="46"/>
        <end position="69"/>
    </location>
</feature>
<organism evidence="7 8">
    <name type="scientific">Rheinheimera soli</name>
    <dbReference type="NCBI Taxonomy" id="443616"/>
    <lineage>
        <taxon>Bacteria</taxon>
        <taxon>Pseudomonadati</taxon>
        <taxon>Pseudomonadota</taxon>
        <taxon>Gammaproteobacteria</taxon>
        <taxon>Chromatiales</taxon>
        <taxon>Chromatiaceae</taxon>
        <taxon>Rheinheimera</taxon>
    </lineage>
</organism>
<dbReference type="InterPro" id="IPR031312">
    <property type="entry name" value="Na/sul_symport_CS"/>
</dbReference>
<evidence type="ECO:0000256" key="3">
    <source>
        <dbReference type="ARBA" id="ARBA00022692"/>
    </source>
</evidence>
<feature type="transmembrane region" description="Helical" evidence="6">
    <location>
        <begin position="288"/>
        <end position="306"/>
    </location>
</feature>
<dbReference type="InterPro" id="IPR001898">
    <property type="entry name" value="SLC13A/DASS"/>
</dbReference>
<dbReference type="PANTHER" id="PTHR10283:SF82">
    <property type="entry name" value="SOLUTE CARRIER FAMILY 13 MEMBER 2"/>
    <property type="match status" value="1"/>
</dbReference>
<keyword evidence="3 6" id="KW-0812">Transmembrane</keyword>
<proteinExistence type="predicted"/>